<feature type="transmembrane region" description="Helical" evidence="6">
    <location>
        <begin position="14"/>
        <end position="43"/>
    </location>
</feature>
<reference evidence="7 8" key="1">
    <citation type="submission" date="2016-10" db="EMBL/GenBank/DDBJ databases">
        <authorList>
            <person name="de Groot N.N."/>
        </authorList>
    </citation>
    <scope>NUCLEOTIDE SEQUENCE [LARGE SCALE GENOMIC DNA]</scope>
    <source>
        <strain evidence="7 8">DSM 25927</strain>
    </source>
</reference>
<feature type="transmembrane region" description="Helical" evidence="6">
    <location>
        <begin position="258"/>
        <end position="279"/>
    </location>
</feature>
<feature type="transmembrane region" description="Helical" evidence="6">
    <location>
        <begin position="201"/>
        <end position="220"/>
    </location>
</feature>
<feature type="transmembrane region" description="Helical" evidence="6">
    <location>
        <begin position="232"/>
        <end position="251"/>
    </location>
</feature>
<dbReference type="STRING" id="489703.SAMN04488038_12032"/>
<comment type="similarity">
    <text evidence="2">Belongs to the autoinducer-2 exporter (AI-2E) (TC 2.A.86) family.</text>
</comment>
<dbReference type="InterPro" id="IPR002549">
    <property type="entry name" value="AI-2E-like"/>
</dbReference>
<accession>A0A1H9MAC7</accession>
<name>A0A1H9MAC7_9GAMM</name>
<evidence type="ECO:0000256" key="5">
    <source>
        <dbReference type="ARBA" id="ARBA00023136"/>
    </source>
</evidence>
<comment type="subcellular location">
    <subcellularLocation>
        <location evidence="1">Membrane</location>
        <topology evidence="1">Multi-pass membrane protein</topology>
    </subcellularLocation>
</comment>
<evidence type="ECO:0000313" key="7">
    <source>
        <dbReference type="EMBL" id="SER20656.1"/>
    </source>
</evidence>
<dbReference type="EMBL" id="FOFS01000020">
    <property type="protein sequence ID" value="SER20656.1"/>
    <property type="molecule type" value="Genomic_DNA"/>
</dbReference>
<dbReference type="AlphaFoldDB" id="A0A1H9MAC7"/>
<evidence type="ECO:0000256" key="6">
    <source>
        <dbReference type="SAM" id="Phobius"/>
    </source>
</evidence>
<evidence type="ECO:0000256" key="3">
    <source>
        <dbReference type="ARBA" id="ARBA00022692"/>
    </source>
</evidence>
<evidence type="ECO:0000256" key="4">
    <source>
        <dbReference type="ARBA" id="ARBA00022989"/>
    </source>
</evidence>
<feature type="transmembrane region" description="Helical" evidence="6">
    <location>
        <begin position="152"/>
        <end position="171"/>
    </location>
</feature>
<keyword evidence="4 6" id="KW-1133">Transmembrane helix</keyword>
<dbReference type="OrthoDB" id="8113193at2"/>
<dbReference type="Proteomes" id="UP000199233">
    <property type="component" value="Unassembled WGS sequence"/>
</dbReference>
<feature type="transmembrane region" description="Helical" evidence="6">
    <location>
        <begin position="304"/>
        <end position="330"/>
    </location>
</feature>
<feature type="transmembrane region" description="Helical" evidence="6">
    <location>
        <begin position="64"/>
        <end position="90"/>
    </location>
</feature>
<dbReference type="RefSeq" id="WP_093289588.1">
    <property type="nucleotide sequence ID" value="NZ_FOFS01000020.1"/>
</dbReference>
<evidence type="ECO:0000256" key="1">
    <source>
        <dbReference type="ARBA" id="ARBA00004141"/>
    </source>
</evidence>
<proteinExistence type="inferred from homology"/>
<sequence length="340" mass="37241">MNDDTFPQLGARELLPWLVAIIAAVLVLELRLLSALLAGLLVFELVNVLTPRLRLGVIDHDWPRLLAVSLIAAAVIAALVGLGLGLVSFLRNSSESFPLLLQRMAEIIETARARLPQGLLAYVPEDATELQARLVDWLRTHAGSLQLAGRDFGRSFVHVLMGMIVGALLSLQKASGRRLHRPLASLLEAHALRLSQSFRRVVFAQFTISSINTFFTWLYLDVALPLFGIDLPLAKTLVAITFVFGLLPILGNLISNTAIVIVSLSQGLPVASISLLYLVTIHKLEYFLNARIIGSHINARAWELLIAMLVMEAAFGLSGLIAAPIFYAYFKEELRAKGLV</sequence>
<keyword evidence="3 6" id="KW-0812">Transmembrane</keyword>
<keyword evidence="5 6" id="KW-0472">Membrane</keyword>
<evidence type="ECO:0000256" key="2">
    <source>
        <dbReference type="ARBA" id="ARBA00009773"/>
    </source>
</evidence>
<gene>
    <name evidence="7" type="ORF">SAMN04488038_12032</name>
</gene>
<dbReference type="GO" id="GO:0016020">
    <property type="term" value="C:membrane"/>
    <property type="evidence" value="ECO:0007669"/>
    <property type="project" value="UniProtKB-SubCell"/>
</dbReference>
<protein>
    <submittedName>
        <fullName evidence="7">Predicted PurR-regulated permease PerM</fullName>
    </submittedName>
</protein>
<dbReference type="Pfam" id="PF01594">
    <property type="entry name" value="AI-2E_transport"/>
    <property type="match status" value="1"/>
</dbReference>
<keyword evidence="8" id="KW-1185">Reference proteome</keyword>
<evidence type="ECO:0000313" key="8">
    <source>
        <dbReference type="Proteomes" id="UP000199233"/>
    </source>
</evidence>
<organism evidence="7 8">
    <name type="scientific">Solimonas aquatica</name>
    <dbReference type="NCBI Taxonomy" id="489703"/>
    <lineage>
        <taxon>Bacteria</taxon>
        <taxon>Pseudomonadati</taxon>
        <taxon>Pseudomonadota</taxon>
        <taxon>Gammaproteobacteria</taxon>
        <taxon>Nevskiales</taxon>
        <taxon>Nevskiaceae</taxon>
        <taxon>Solimonas</taxon>
    </lineage>
</organism>